<sequence>MAIPAPDQTEQDRRILTEATVNAATQLGLTNSRLAEVIGVSDSTVSRMKRGRYHLDPGAKEWELSLLLVRLFRSLGAICAGDGAVMRQWMASHNRDLRGVPEEAIRRVDGLVEVVDYLDAHRAVA</sequence>
<evidence type="ECO:0000313" key="4">
    <source>
        <dbReference type="Proteomes" id="UP000183104"/>
    </source>
</evidence>
<feature type="domain" description="Antitoxin Xre-like helix-turn-helix" evidence="2">
    <location>
        <begin position="12"/>
        <end position="70"/>
    </location>
</feature>
<keyword evidence="4" id="KW-1185">Reference proteome</keyword>
<evidence type="ECO:0000259" key="1">
    <source>
        <dbReference type="Pfam" id="PF09722"/>
    </source>
</evidence>
<proteinExistence type="predicted"/>
<dbReference type="OrthoDB" id="565125at2"/>
<name>A0A0P9ECK7_9GAMM</name>
<dbReference type="InterPro" id="IPR010982">
    <property type="entry name" value="Lambda_DNA-bd_dom_sf"/>
</dbReference>
<dbReference type="RefSeq" id="WP_054965963.1">
    <property type="nucleotide sequence ID" value="NZ_FMUN01000003.1"/>
</dbReference>
<dbReference type="Pfam" id="PF09722">
    <property type="entry name" value="Xre_MbcA_ParS_C"/>
    <property type="match status" value="1"/>
</dbReference>
<dbReference type="InterPro" id="IPR046847">
    <property type="entry name" value="Xre-like_HTH"/>
</dbReference>
<dbReference type="PATRIC" id="fig|381306.5.peg.100"/>
<dbReference type="InterPro" id="IPR024467">
    <property type="entry name" value="Xre/MbcA/ParS-like_toxin-bd"/>
</dbReference>
<dbReference type="EMBL" id="FMUN01000003">
    <property type="protein sequence ID" value="SCY11013.1"/>
    <property type="molecule type" value="Genomic_DNA"/>
</dbReference>
<protein>
    <submittedName>
        <fullName evidence="3">Helix-turn-helix</fullName>
    </submittedName>
</protein>
<dbReference type="CDD" id="cd00093">
    <property type="entry name" value="HTH_XRE"/>
    <property type="match status" value="1"/>
</dbReference>
<feature type="domain" description="Antitoxin Xre/MbcA/ParS-like toxin-binding" evidence="1">
    <location>
        <begin position="81"/>
        <end position="122"/>
    </location>
</feature>
<dbReference type="SUPFAM" id="SSF47413">
    <property type="entry name" value="lambda repressor-like DNA-binding domains"/>
    <property type="match status" value="1"/>
</dbReference>
<reference evidence="4" key="1">
    <citation type="submission" date="2016-10" db="EMBL/GenBank/DDBJ databases">
        <authorList>
            <person name="Varghese N."/>
        </authorList>
    </citation>
    <scope>NUCLEOTIDE SEQUENCE [LARGE SCALE GENOMIC DNA]</scope>
    <source>
        <strain evidence="4">HL 19</strain>
    </source>
</reference>
<dbReference type="InterPro" id="IPR001387">
    <property type="entry name" value="Cro/C1-type_HTH"/>
</dbReference>
<organism evidence="3 4">
    <name type="scientific">Thiohalorhabdus denitrificans</name>
    <dbReference type="NCBI Taxonomy" id="381306"/>
    <lineage>
        <taxon>Bacteria</taxon>
        <taxon>Pseudomonadati</taxon>
        <taxon>Pseudomonadota</taxon>
        <taxon>Gammaproteobacteria</taxon>
        <taxon>Thiohalorhabdales</taxon>
        <taxon>Thiohalorhabdaceae</taxon>
        <taxon>Thiohalorhabdus</taxon>
    </lineage>
</organism>
<dbReference type="GO" id="GO:0003677">
    <property type="term" value="F:DNA binding"/>
    <property type="evidence" value="ECO:0007669"/>
    <property type="project" value="InterPro"/>
</dbReference>
<dbReference type="Pfam" id="PF20432">
    <property type="entry name" value="Xre-like-HTH"/>
    <property type="match status" value="1"/>
</dbReference>
<dbReference type="Proteomes" id="UP000183104">
    <property type="component" value="Unassembled WGS sequence"/>
</dbReference>
<dbReference type="AlphaFoldDB" id="A0A0P9ECK7"/>
<gene>
    <name evidence="3" type="ORF">SAMN05661077_1230</name>
</gene>
<evidence type="ECO:0000313" key="3">
    <source>
        <dbReference type="EMBL" id="SCY11013.1"/>
    </source>
</evidence>
<evidence type="ECO:0000259" key="2">
    <source>
        <dbReference type="Pfam" id="PF20432"/>
    </source>
</evidence>
<accession>A0A0P9ECK7</accession>